<evidence type="ECO:0000313" key="3">
    <source>
        <dbReference type="Proteomes" id="UP001458880"/>
    </source>
</evidence>
<feature type="region of interest" description="Disordered" evidence="1">
    <location>
        <begin position="61"/>
        <end position="118"/>
    </location>
</feature>
<feature type="compositionally biased region" description="Polar residues" evidence="1">
    <location>
        <begin position="67"/>
        <end position="77"/>
    </location>
</feature>
<dbReference type="PANTHER" id="PTHR33244:SF3">
    <property type="entry name" value="PEPTIDASE A2 DOMAIN-CONTAINING PROTEIN"/>
    <property type="match status" value="1"/>
</dbReference>
<feature type="compositionally biased region" description="Basic residues" evidence="1">
    <location>
        <begin position="81"/>
        <end position="91"/>
    </location>
</feature>
<reference evidence="2 3" key="1">
    <citation type="journal article" date="2024" name="BMC Genomics">
        <title>De novo assembly and annotation of Popillia japonica's genome with initial clues to its potential as an invasive pest.</title>
        <authorList>
            <person name="Cucini C."/>
            <person name="Boschi S."/>
            <person name="Funari R."/>
            <person name="Cardaioli E."/>
            <person name="Iannotti N."/>
            <person name="Marturano G."/>
            <person name="Paoli F."/>
            <person name="Bruttini M."/>
            <person name="Carapelli A."/>
            <person name="Frati F."/>
            <person name="Nardi F."/>
        </authorList>
    </citation>
    <scope>NUCLEOTIDE SEQUENCE [LARGE SCALE GENOMIC DNA]</scope>
    <source>
        <strain evidence="2">DMR45628</strain>
    </source>
</reference>
<accession>A0AAW1N7I3</accession>
<protein>
    <submittedName>
        <fullName evidence="2">Uncharacterized protein</fullName>
    </submittedName>
</protein>
<evidence type="ECO:0000256" key="1">
    <source>
        <dbReference type="SAM" id="MobiDB-lite"/>
    </source>
</evidence>
<evidence type="ECO:0000313" key="2">
    <source>
        <dbReference type="EMBL" id="KAK9754421.1"/>
    </source>
</evidence>
<organism evidence="2 3">
    <name type="scientific">Popillia japonica</name>
    <name type="common">Japanese beetle</name>
    <dbReference type="NCBI Taxonomy" id="7064"/>
    <lineage>
        <taxon>Eukaryota</taxon>
        <taxon>Metazoa</taxon>
        <taxon>Ecdysozoa</taxon>
        <taxon>Arthropoda</taxon>
        <taxon>Hexapoda</taxon>
        <taxon>Insecta</taxon>
        <taxon>Pterygota</taxon>
        <taxon>Neoptera</taxon>
        <taxon>Endopterygota</taxon>
        <taxon>Coleoptera</taxon>
        <taxon>Polyphaga</taxon>
        <taxon>Scarabaeiformia</taxon>
        <taxon>Scarabaeidae</taxon>
        <taxon>Rutelinae</taxon>
        <taxon>Popillia</taxon>
    </lineage>
</organism>
<gene>
    <name evidence="2" type="ORF">QE152_g1215</name>
</gene>
<dbReference type="EMBL" id="JASPKY010000007">
    <property type="protein sequence ID" value="KAK9754421.1"/>
    <property type="molecule type" value="Genomic_DNA"/>
</dbReference>
<name>A0AAW1N7I3_POPJA</name>
<dbReference type="PANTHER" id="PTHR33244">
    <property type="entry name" value="INTEGRASE CATALYTIC DOMAIN-CONTAINING PROTEIN-RELATED"/>
    <property type="match status" value="1"/>
</dbReference>
<feature type="compositionally biased region" description="Acidic residues" evidence="1">
    <location>
        <begin position="104"/>
        <end position="118"/>
    </location>
</feature>
<comment type="caution">
    <text evidence="2">The sequence shown here is derived from an EMBL/GenBank/DDBJ whole genome shotgun (WGS) entry which is preliminary data.</text>
</comment>
<dbReference type="AlphaFoldDB" id="A0AAW1N7I3"/>
<proteinExistence type="predicted"/>
<sequence>MTKAMLTPKYDTTSVIETLEKKQTKTNEYYDQNTDHLSDLLPNQEILMQIDTRNWTPTKVIKESDSPESYQVQTLDGNQYRRNRIHLKRMRTPTSNTRWKPISEEQDTSETNEDTNET</sequence>
<keyword evidence="3" id="KW-1185">Reference proteome</keyword>
<dbReference type="Proteomes" id="UP001458880">
    <property type="component" value="Unassembled WGS sequence"/>
</dbReference>